<evidence type="ECO:0000256" key="1">
    <source>
        <dbReference type="SAM" id="MobiDB-lite"/>
    </source>
</evidence>
<feature type="compositionally biased region" description="Low complexity" evidence="1">
    <location>
        <begin position="121"/>
        <end position="136"/>
    </location>
</feature>
<reference evidence="2 3" key="1">
    <citation type="submission" date="2015-04" db="EMBL/GenBank/DDBJ databases">
        <title>Complete genome sequence of Schizopora paradoxa KUC8140, a cosmopolitan wood degrader in East Asia.</title>
        <authorList>
            <consortium name="DOE Joint Genome Institute"/>
            <person name="Min B."/>
            <person name="Park H."/>
            <person name="Jang Y."/>
            <person name="Kim J.-J."/>
            <person name="Kim K.H."/>
            <person name="Pangilinan J."/>
            <person name="Lipzen A."/>
            <person name="Riley R."/>
            <person name="Grigoriev I.V."/>
            <person name="Spatafora J.W."/>
            <person name="Choi I.-G."/>
        </authorList>
    </citation>
    <scope>NUCLEOTIDE SEQUENCE [LARGE SCALE GENOMIC DNA]</scope>
    <source>
        <strain evidence="2 3">KUC8140</strain>
    </source>
</reference>
<gene>
    <name evidence="2" type="ORF">SCHPADRAFT_927549</name>
</gene>
<name>A0A0H2RSP5_9AGAM</name>
<accession>A0A0H2RSP5</accession>
<proteinExistence type="predicted"/>
<dbReference type="AlphaFoldDB" id="A0A0H2RSP5"/>
<dbReference type="InParanoid" id="A0A0H2RSP5"/>
<protein>
    <submittedName>
        <fullName evidence="2">Uncharacterized protein</fullName>
    </submittedName>
</protein>
<dbReference type="EMBL" id="KQ085937">
    <property type="protein sequence ID" value="KLO14884.1"/>
    <property type="molecule type" value="Genomic_DNA"/>
</dbReference>
<dbReference type="Proteomes" id="UP000053477">
    <property type="component" value="Unassembled WGS sequence"/>
</dbReference>
<evidence type="ECO:0000313" key="3">
    <source>
        <dbReference type="Proteomes" id="UP000053477"/>
    </source>
</evidence>
<feature type="compositionally biased region" description="Basic and acidic residues" evidence="1">
    <location>
        <begin position="150"/>
        <end position="161"/>
    </location>
</feature>
<feature type="region of interest" description="Disordered" evidence="1">
    <location>
        <begin position="1"/>
        <end position="25"/>
    </location>
</feature>
<sequence>MLDKKRGDGRRKTGFEGGGNSEAERNGIGYALRSTAGSNIAVDRFDELDLNGDDRDIAVGTEGVAIRRKSVYIFQFDYWSLLKVLAAAWDQWDLPTVMPAPPFVSPHQAQIQQVLDGSVLSGSGTNTGSSTFGTNGVQEGVGGDGTLDSDSGKEDGESDPRGRRRRHRDGFRREQGRCQCRYMLYDTLYRNICNGRPSVQDFTEKYSSQNVGSM</sequence>
<keyword evidence="3" id="KW-1185">Reference proteome</keyword>
<feature type="compositionally biased region" description="Basic and acidic residues" evidence="1">
    <location>
        <begin position="1"/>
        <end position="14"/>
    </location>
</feature>
<evidence type="ECO:0000313" key="2">
    <source>
        <dbReference type="EMBL" id="KLO14884.1"/>
    </source>
</evidence>
<feature type="region of interest" description="Disordered" evidence="1">
    <location>
        <begin position="118"/>
        <end position="171"/>
    </location>
</feature>
<organism evidence="2 3">
    <name type="scientific">Schizopora paradoxa</name>
    <dbReference type="NCBI Taxonomy" id="27342"/>
    <lineage>
        <taxon>Eukaryota</taxon>
        <taxon>Fungi</taxon>
        <taxon>Dikarya</taxon>
        <taxon>Basidiomycota</taxon>
        <taxon>Agaricomycotina</taxon>
        <taxon>Agaricomycetes</taxon>
        <taxon>Hymenochaetales</taxon>
        <taxon>Schizoporaceae</taxon>
        <taxon>Schizopora</taxon>
    </lineage>
</organism>